<dbReference type="PANTHER" id="PTHR10869">
    <property type="entry name" value="PROLYL 4-HYDROXYLASE ALPHA SUBUNIT"/>
    <property type="match status" value="1"/>
</dbReference>
<dbReference type="Pfam" id="PF13640">
    <property type="entry name" value="2OG-FeII_Oxy_3"/>
    <property type="match status" value="1"/>
</dbReference>
<accession>A0A158GES9</accession>
<name>A0A158GES9_CABCO</name>
<dbReference type="GO" id="GO:0031418">
    <property type="term" value="F:L-ascorbic acid binding"/>
    <property type="evidence" value="ECO:0007669"/>
    <property type="project" value="UniProtKB-KW"/>
</dbReference>
<reference evidence="9" key="1">
    <citation type="submission" date="2016-01" db="EMBL/GenBank/DDBJ databases">
        <authorList>
            <person name="Peeters C."/>
        </authorList>
    </citation>
    <scope>NUCLEOTIDE SEQUENCE [LARGE SCALE GENOMIC DNA]</scope>
</reference>
<evidence type="ECO:0000256" key="3">
    <source>
        <dbReference type="ARBA" id="ARBA00022896"/>
    </source>
</evidence>
<evidence type="ECO:0000313" key="8">
    <source>
        <dbReference type="EMBL" id="SAL30624.1"/>
    </source>
</evidence>
<dbReference type="Proteomes" id="UP000054740">
    <property type="component" value="Unassembled WGS sequence"/>
</dbReference>
<dbReference type="InterPro" id="IPR045054">
    <property type="entry name" value="P4HA-like"/>
</dbReference>
<comment type="cofactor">
    <cofactor evidence="1">
        <name>L-ascorbate</name>
        <dbReference type="ChEBI" id="CHEBI:38290"/>
    </cofactor>
</comment>
<dbReference type="InterPro" id="IPR006620">
    <property type="entry name" value="Pro_4_hyd_alph"/>
</dbReference>
<evidence type="ECO:0000256" key="2">
    <source>
        <dbReference type="ARBA" id="ARBA00022723"/>
    </source>
</evidence>
<evidence type="ECO:0000313" key="9">
    <source>
        <dbReference type="Proteomes" id="UP000054740"/>
    </source>
</evidence>
<evidence type="ECO:0000256" key="1">
    <source>
        <dbReference type="ARBA" id="ARBA00001961"/>
    </source>
</evidence>
<dbReference type="PANTHER" id="PTHR10869:SF246">
    <property type="entry name" value="TRANSMEMBRANE PROLYL 4-HYDROXYLASE"/>
    <property type="match status" value="1"/>
</dbReference>
<keyword evidence="4" id="KW-0223">Dioxygenase</keyword>
<dbReference type="InterPro" id="IPR044862">
    <property type="entry name" value="Pro_4_hyd_alph_FE2OG_OXY"/>
</dbReference>
<dbReference type="EMBL" id="FCNY02000004">
    <property type="protein sequence ID" value="SAL30624.1"/>
    <property type="molecule type" value="Genomic_DNA"/>
</dbReference>
<dbReference type="SMART" id="SM00702">
    <property type="entry name" value="P4Hc"/>
    <property type="match status" value="1"/>
</dbReference>
<dbReference type="PROSITE" id="PS51471">
    <property type="entry name" value="FE2OG_OXY"/>
    <property type="match status" value="1"/>
</dbReference>
<feature type="domain" description="Fe2OG dioxygenase" evidence="7">
    <location>
        <begin position="178"/>
        <end position="287"/>
    </location>
</feature>
<dbReference type="GO" id="GO:0004656">
    <property type="term" value="F:procollagen-proline 4-dioxygenase activity"/>
    <property type="evidence" value="ECO:0007669"/>
    <property type="project" value="TreeGrafter"/>
</dbReference>
<gene>
    <name evidence="8" type="ORF">AWB70_01904</name>
</gene>
<keyword evidence="9" id="KW-1185">Reference proteome</keyword>
<evidence type="ECO:0000256" key="6">
    <source>
        <dbReference type="ARBA" id="ARBA00023004"/>
    </source>
</evidence>
<dbReference type="GO" id="GO:0005506">
    <property type="term" value="F:iron ion binding"/>
    <property type="evidence" value="ECO:0007669"/>
    <property type="project" value="InterPro"/>
</dbReference>
<evidence type="ECO:0000259" key="7">
    <source>
        <dbReference type="PROSITE" id="PS51471"/>
    </source>
</evidence>
<keyword evidence="2" id="KW-0479">Metal-binding</keyword>
<keyword evidence="3" id="KW-0847">Vitamin C</keyword>
<protein>
    <recommendedName>
        <fullName evidence="7">Fe2OG dioxygenase domain-containing protein</fullName>
    </recommendedName>
</protein>
<dbReference type="InterPro" id="IPR005123">
    <property type="entry name" value="Oxoglu/Fe-dep_dioxygenase_dom"/>
</dbReference>
<organism evidence="8 9">
    <name type="scientific">Caballeronia cordobensis</name>
    <name type="common">Burkholderia cordobensis</name>
    <dbReference type="NCBI Taxonomy" id="1353886"/>
    <lineage>
        <taxon>Bacteria</taxon>
        <taxon>Pseudomonadati</taxon>
        <taxon>Pseudomonadota</taxon>
        <taxon>Betaproteobacteria</taxon>
        <taxon>Burkholderiales</taxon>
        <taxon>Burkholderiaceae</taxon>
        <taxon>Caballeronia</taxon>
    </lineage>
</organism>
<sequence length="297" mass="32182">MPLTVDFPAPVRDWIALNLTRGVQPDHLKRDLASRNNSMELSSAMVDAVAAAFLYGVPMPGDTLDLGAPVIAFEPDPLRVPVGPSIQLAERKTRVIARLQRPAAVLLDEFLTGSECDQLIALARPRLSRSTVVDPVTGRDVAAGHRSSDGTFFRLAETPLVARLEMRIAALTGLAAENGEGLQLLRYQPGAESTPHVDYLVAGNEMNRESIARSGQRIGTLLMYLNDVEGGGETVFPQVGCSVVPRRGQALYFEYCNRAGVCDPASLHASTPLRSGEKWVATKWIRARRFVPGGNGR</sequence>
<dbReference type="RefSeq" id="WP_053571931.1">
    <property type="nucleotide sequence ID" value="NZ_FCNY02000004.1"/>
</dbReference>
<keyword evidence="6" id="KW-0408">Iron</keyword>
<dbReference type="AlphaFoldDB" id="A0A158GES9"/>
<evidence type="ECO:0000256" key="5">
    <source>
        <dbReference type="ARBA" id="ARBA00023002"/>
    </source>
</evidence>
<evidence type="ECO:0000256" key="4">
    <source>
        <dbReference type="ARBA" id="ARBA00022964"/>
    </source>
</evidence>
<proteinExistence type="predicted"/>
<keyword evidence="5" id="KW-0560">Oxidoreductase</keyword>
<dbReference type="Gene3D" id="2.60.120.620">
    <property type="entry name" value="q2cbj1_9rhob like domain"/>
    <property type="match status" value="1"/>
</dbReference>